<dbReference type="RefSeq" id="WP_179489369.1">
    <property type="nucleotide sequence ID" value="NZ_JACCBV010000001.1"/>
</dbReference>
<dbReference type="AlphaFoldDB" id="A0A7Y9GNK1"/>
<accession>A0A7Y9GNK1</accession>
<evidence type="ECO:0000313" key="1">
    <source>
        <dbReference type="EMBL" id="NYE19798.1"/>
    </source>
</evidence>
<gene>
    <name evidence="1" type="ORF">BJ991_001826</name>
</gene>
<reference evidence="1 2" key="1">
    <citation type="submission" date="2020-07" db="EMBL/GenBank/DDBJ databases">
        <title>Sequencing the genomes of 1000 actinobacteria strains.</title>
        <authorList>
            <person name="Klenk H.-P."/>
        </authorList>
    </citation>
    <scope>NUCLEOTIDE SEQUENCE [LARGE SCALE GENOMIC DNA]</scope>
    <source>
        <strain evidence="1 2">DSM 24662</strain>
    </source>
</reference>
<dbReference type="Proteomes" id="UP000576969">
    <property type="component" value="Unassembled WGS sequence"/>
</dbReference>
<comment type="caution">
    <text evidence="1">The sequence shown here is derived from an EMBL/GenBank/DDBJ whole genome shotgun (WGS) entry which is preliminary data.</text>
</comment>
<sequence length="62" mass="6918">MTRTWNDGPAPVRDAEVCPVCASTDVRVADQGWFVLELERGDEVRSDGAVEFSCRDCGARWE</sequence>
<name>A0A7Y9GNK1_9MICO</name>
<organism evidence="1 2">
    <name type="scientific">Microbacterium immunditiarum</name>
    <dbReference type="NCBI Taxonomy" id="337480"/>
    <lineage>
        <taxon>Bacteria</taxon>
        <taxon>Bacillati</taxon>
        <taxon>Actinomycetota</taxon>
        <taxon>Actinomycetes</taxon>
        <taxon>Micrococcales</taxon>
        <taxon>Microbacteriaceae</taxon>
        <taxon>Microbacterium</taxon>
    </lineage>
</organism>
<evidence type="ECO:0000313" key="2">
    <source>
        <dbReference type="Proteomes" id="UP000576969"/>
    </source>
</evidence>
<keyword evidence="2" id="KW-1185">Reference proteome</keyword>
<dbReference type="EMBL" id="JACCBV010000001">
    <property type="protein sequence ID" value="NYE19798.1"/>
    <property type="molecule type" value="Genomic_DNA"/>
</dbReference>
<proteinExistence type="predicted"/>
<protein>
    <submittedName>
        <fullName evidence="1">Uncharacterized protein</fullName>
    </submittedName>
</protein>